<protein>
    <recommendedName>
        <fullName evidence="3">SLH domain-containing protein</fullName>
    </recommendedName>
</protein>
<dbReference type="SUPFAM" id="SSF50969">
    <property type="entry name" value="YVTN repeat-like/Quinoprotein amine dehydrogenase"/>
    <property type="match status" value="1"/>
</dbReference>
<dbReference type="PROSITE" id="PS51272">
    <property type="entry name" value="SLH"/>
    <property type="match status" value="3"/>
</dbReference>
<gene>
    <name evidence="4" type="ORF">D7Z54_25195</name>
</gene>
<dbReference type="Pfam" id="PF22494">
    <property type="entry name" value="choice_anch_I"/>
    <property type="match status" value="1"/>
</dbReference>
<organism evidence="4 5">
    <name type="scientific">Salibacterium salarium</name>
    <dbReference type="NCBI Taxonomy" id="284579"/>
    <lineage>
        <taxon>Bacteria</taxon>
        <taxon>Bacillati</taxon>
        <taxon>Bacillota</taxon>
        <taxon>Bacilli</taxon>
        <taxon>Bacillales</taxon>
        <taxon>Bacillaceae</taxon>
    </lineage>
</organism>
<feature type="chain" id="PRO_5018635513" description="SLH domain-containing protein" evidence="2">
    <location>
        <begin position="29"/>
        <end position="738"/>
    </location>
</feature>
<dbReference type="InterPro" id="IPR001119">
    <property type="entry name" value="SLH_dom"/>
</dbReference>
<feature type="domain" description="SLH" evidence="3">
    <location>
        <begin position="558"/>
        <end position="621"/>
    </location>
</feature>
<dbReference type="InterPro" id="IPR015943">
    <property type="entry name" value="WD40/YVTN_repeat-like_dom_sf"/>
</dbReference>
<dbReference type="Pfam" id="PF00395">
    <property type="entry name" value="SLH"/>
    <property type="match status" value="3"/>
</dbReference>
<feature type="signal peptide" evidence="2">
    <location>
        <begin position="1"/>
        <end position="28"/>
    </location>
</feature>
<dbReference type="InterPro" id="IPR011044">
    <property type="entry name" value="Quino_amine_DH_bsu"/>
</dbReference>
<evidence type="ECO:0000313" key="5">
    <source>
        <dbReference type="Proteomes" id="UP000275076"/>
    </source>
</evidence>
<dbReference type="OrthoDB" id="9801679at2"/>
<dbReference type="InterPro" id="IPR055188">
    <property type="entry name" value="Choice_anch_I"/>
</dbReference>
<reference evidence="4 5" key="1">
    <citation type="submission" date="2018-10" db="EMBL/GenBank/DDBJ databases">
        <title>Draft genome sequence of Bacillus salarius IM0101, isolated from a hypersaline soil in Inner Mongolia, China.</title>
        <authorList>
            <person name="Yamprayoonswat W."/>
            <person name="Boonvisut S."/>
            <person name="Jumpathong W."/>
            <person name="Sittihan S."/>
            <person name="Ruangsuj P."/>
            <person name="Wanthongcharoen S."/>
            <person name="Thongpramul N."/>
            <person name="Pimmason S."/>
            <person name="Yu B."/>
            <person name="Yasawong M."/>
        </authorList>
    </citation>
    <scope>NUCLEOTIDE SEQUENCE [LARGE SCALE GENOMIC DNA]</scope>
    <source>
        <strain evidence="4 5">IM0101</strain>
    </source>
</reference>
<dbReference type="Proteomes" id="UP000275076">
    <property type="component" value="Unassembled WGS sequence"/>
</dbReference>
<evidence type="ECO:0000259" key="3">
    <source>
        <dbReference type="PROSITE" id="PS51272"/>
    </source>
</evidence>
<evidence type="ECO:0000313" key="4">
    <source>
        <dbReference type="EMBL" id="RSL30534.1"/>
    </source>
</evidence>
<feature type="domain" description="SLH" evidence="3">
    <location>
        <begin position="624"/>
        <end position="679"/>
    </location>
</feature>
<evidence type="ECO:0000256" key="1">
    <source>
        <dbReference type="ARBA" id="ARBA00022729"/>
    </source>
</evidence>
<accession>A0A3R9P569</accession>
<evidence type="ECO:0000256" key="2">
    <source>
        <dbReference type="SAM" id="SignalP"/>
    </source>
</evidence>
<dbReference type="PANTHER" id="PTHR46928">
    <property type="entry name" value="MESENCHYME-SPECIFIC CELL SURFACE GLYCOPROTEIN"/>
    <property type="match status" value="1"/>
</dbReference>
<comment type="caution">
    <text evidence="4">The sequence shown here is derived from an EMBL/GenBank/DDBJ whole genome shotgun (WGS) entry which is preliminary data.</text>
</comment>
<dbReference type="EMBL" id="RBVX01000035">
    <property type="protein sequence ID" value="RSL30534.1"/>
    <property type="molecule type" value="Genomic_DNA"/>
</dbReference>
<dbReference type="InterPro" id="IPR052956">
    <property type="entry name" value="Mesenchyme-surface_protein"/>
</dbReference>
<proteinExistence type="predicted"/>
<keyword evidence="1 2" id="KW-0732">Signal</keyword>
<dbReference type="PANTHER" id="PTHR46928:SF1">
    <property type="entry name" value="MESENCHYME-SPECIFIC CELL SURFACE GLYCOPROTEIN"/>
    <property type="match status" value="1"/>
</dbReference>
<feature type="domain" description="SLH" evidence="3">
    <location>
        <begin position="681"/>
        <end position="738"/>
    </location>
</feature>
<dbReference type="Gene3D" id="2.130.10.10">
    <property type="entry name" value="YVTN repeat-like/Quinoprotein amine dehydrogenase"/>
    <property type="match status" value="1"/>
</dbReference>
<keyword evidence="5" id="KW-1185">Reference proteome</keyword>
<sequence>MMVILKKSLGATTAFLLLSVYGSFNAGAEEPPFFQHGTGSLNVSQVAQYDSLAGEGGTEILAYDKEREQAFVTNGAESGLDILSFSEMTSDKFEQMELSKRIHVEDFGIEQVDDITSVSAHPNEDIIALSVVSDPKTNPGYIVFLSKDGDYISHVQVGALPDMVTFTPDGSKVLVANEGEPNEDYTEDPEGSISLIDISEGVSEDKEVPIHTLTFEENMLDEDVRVDSKGSVLQQLEPEYISVSEDSTTAYVALQENNAVATIDLNSETIETVKGLGLKDHSLPGNELDAKDNGEMEIENLPLLGFYMPDAIDTFTVNGQSYIITPNEGDARDYDGYSEEVEIKDLEDVQLNADYYEGYTQAELDQLVNNGLLEDMEGTEITAEHGKNDDGVYEALYSYGGRSFTIFNADTMERVYDSGSEIERITGEAMPEYFNTNNDEIEFDGRSDAKGPEPETTVTGEIGDKTYAFTALERFSAVMVYDITTPQETEFVTMISSRDFNEDVAGDVAPEGLSFINAEDSPTGRALLAATHEVSGTVAVYEFTEEIDEDTGSPGETKNYPFLDADNNHWAYPYIKDLYEKEIITGKTDTTFEPSANITRAQFAVMISETLGLSAETDNTGFKDAPEWAASAIQASFEAGITTGKADGTFDPNQPITREQIAAMLVRAFEYASEEEVAASEVIYKDEDNISDYAKTDVEKAHELGFMTGTDDGRFQPKSNSTRAQAAKVVSLLATEIE</sequence>
<name>A0A3R9P569_9BACI</name>
<dbReference type="AlphaFoldDB" id="A0A3R9P569"/>
<dbReference type="NCBIfam" id="NF038117">
    <property type="entry name" value="choice_anch_I"/>
    <property type="match status" value="1"/>
</dbReference>